<feature type="compositionally biased region" description="Polar residues" evidence="2">
    <location>
        <begin position="12"/>
        <end position="35"/>
    </location>
</feature>
<evidence type="ECO:0000256" key="1">
    <source>
        <dbReference type="ARBA" id="ARBA00023242"/>
    </source>
</evidence>
<dbReference type="CDD" id="cd12148">
    <property type="entry name" value="fungal_TF_MHR"/>
    <property type="match status" value="1"/>
</dbReference>
<evidence type="ECO:0000259" key="3">
    <source>
        <dbReference type="SMART" id="SM00906"/>
    </source>
</evidence>
<name>A0A9W9N7R7_9EURO</name>
<reference evidence="4" key="1">
    <citation type="submission" date="2022-11" db="EMBL/GenBank/DDBJ databases">
        <authorList>
            <person name="Petersen C."/>
        </authorList>
    </citation>
    <scope>NUCLEOTIDE SEQUENCE</scope>
    <source>
        <strain evidence="4">IBT 20477</strain>
    </source>
</reference>
<dbReference type="EMBL" id="JAPQKQ010000001">
    <property type="protein sequence ID" value="KAJ5214777.1"/>
    <property type="molecule type" value="Genomic_DNA"/>
</dbReference>
<accession>A0A9W9N7R7</accession>
<dbReference type="Pfam" id="PF04082">
    <property type="entry name" value="Fungal_trans"/>
    <property type="match status" value="1"/>
</dbReference>
<keyword evidence="1" id="KW-0539">Nucleus</keyword>
<gene>
    <name evidence="4" type="ORF">N7449_001946</name>
</gene>
<protein>
    <recommendedName>
        <fullName evidence="3">Xylanolytic transcriptional activator regulatory domain-containing protein</fullName>
    </recommendedName>
</protein>
<keyword evidence="5" id="KW-1185">Reference proteome</keyword>
<proteinExistence type="predicted"/>
<dbReference type="InterPro" id="IPR007219">
    <property type="entry name" value="XnlR_reg_dom"/>
</dbReference>
<dbReference type="GO" id="GO:0003677">
    <property type="term" value="F:DNA binding"/>
    <property type="evidence" value="ECO:0007669"/>
    <property type="project" value="InterPro"/>
</dbReference>
<feature type="domain" description="Xylanolytic transcriptional activator regulatory" evidence="3">
    <location>
        <begin position="317"/>
        <end position="393"/>
    </location>
</feature>
<sequence>MYRLPAAKGEDQQTGSGNKERNQAFQLQSPSSGNLGTAIAKDLLSDDLSNQSSLAELVGSLRTQLNNVESIVRAYSNDVDDSGSATSRDPAPSEPAQPAYQRLEGFNADSNQRQRSHERSNSSPASCRFCGPTSPDYSMNFAQMTLRERGYLGQSVRRPIFPSVDGDVSPSPTSQWQPLYQSNQRPLLQFKNWLTLQEAKDVVLLYHEVVGELHPFVDSRNVENQLDFWYSHGSSHSPDQTNQRPDDEDLVILNLVLAIAAQAQADALHAKFAGSMHSTFQHTINTLITSYSPSIKQVAMVLLLGYYYFSQDLSHLALRMCGTAGRILMELGLGLDNSDVLKYVLKSEAQRREASTMICLVVVLDRQWSAVTGLPPNFSNASFHPMSAYLTDSSYTMAMSVLVPMSGKFSEPISLIAKGKGYLDDEAFELIHFQIQQWQKKFVGDRNLSDMETWFADPSTMPPLWVVLLIFRAASIRSLLFRPYFFPISQVEKSKKLLVPVTELLSSAIEALFKLDSITTVYRKQRPYYQHILASICALLFLMTGYVEDRRIALSPHLPLGYDDKIRRCLQMAFKLAEKYSNVSRAAGKLQKRIVEVRHALDTYSSWPLDAERSFPTTFEHGLISTDPASMLQQAPAPCAEARGDPARHLGIPFGETGLYSSATNWRSEFSTDSGSGVLQDNQAWGLPTWSSNLDSFLLQ</sequence>
<feature type="region of interest" description="Disordered" evidence="2">
    <location>
        <begin position="1"/>
        <end position="38"/>
    </location>
</feature>
<dbReference type="PANTHER" id="PTHR46910">
    <property type="entry name" value="TRANSCRIPTION FACTOR PDR1"/>
    <property type="match status" value="1"/>
</dbReference>
<evidence type="ECO:0000256" key="2">
    <source>
        <dbReference type="SAM" id="MobiDB-lite"/>
    </source>
</evidence>
<dbReference type="GO" id="GO:0008270">
    <property type="term" value="F:zinc ion binding"/>
    <property type="evidence" value="ECO:0007669"/>
    <property type="project" value="InterPro"/>
</dbReference>
<feature type="region of interest" description="Disordered" evidence="2">
    <location>
        <begin position="78"/>
        <end position="97"/>
    </location>
</feature>
<dbReference type="GO" id="GO:0006351">
    <property type="term" value="P:DNA-templated transcription"/>
    <property type="evidence" value="ECO:0007669"/>
    <property type="project" value="InterPro"/>
</dbReference>
<evidence type="ECO:0000313" key="5">
    <source>
        <dbReference type="Proteomes" id="UP001150942"/>
    </source>
</evidence>
<organism evidence="4 5">
    <name type="scientific">Penicillium cf. viridicatum</name>
    <dbReference type="NCBI Taxonomy" id="2972119"/>
    <lineage>
        <taxon>Eukaryota</taxon>
        <taxon>Fungi</taxon>
        <taxon>Dikarya</taxon>
        <taxon>Ascomycota</taxon>
        <taxon>Pezizomycotina</taxon>
        <taxon>Eurotiomycetes</taxon>
        <taxon>Eurotiomycetidae</taxon>
        <taxon>Eurotiales</taxon>
        <taxon>Aspergillaceae</taxon>
        <taxon>Penicillium</taxon>
    </lineage>
</organism>
<reference evidence="4" key="2">
    <citation type="journal article" date="2023" name="IMA Fungus">
        <title>Comparative genomic study of the Penicillium genus elucidates a diverse pangenome and 15 lateral gene transfer events.</title>
        <authorList>
            <person name="Petersen C."/>
            <person name="Sorensen T."/>
            <person name="Nielsen M.R."/>
            <person name="Sondergaard T.E."/>
            <person name="Sorensen J.L."/>
            <person name="Fitzpatrick D.A."/>
            <person name="Frisvad J.C."/>
            <person name="Nielsen K.L."/>
        </authorList>
    </citation>
    <scope>NUCLEOTIDE SEQUENCE</scope>
    <source>
        <strain evidence="4">IBT 20477</strain>
    </source>
</reference>
<dbReference type="InterPro" id="IPR050987">
    <property type="entry name" value="AtrR-like"/>
</dbReference>
<dbReference type="PANTHER" id="PTHR46910:SF13">
    <property type="entry name" value="SPECIFIC TRANSCRIPTION FACTOR, PUTATIVE (AFU_ORTHOLOGUE AFUA_4G06190)-RELATED"/>
    <property type="match status" value="1"/>
</dbReference>
<comment type="caution">
    <text evidence="4">The sequence shown here is derived from an EMBL/GenBank/DDBJ whole genome shotgun (WGS) entry which is preliminary data.</text>
</comment>
<dbReference type="OrthoDB" id="2123952at2759"/>
<dbReference type="SMART" id="SM00906">
    <property type="entry name" value="Fungal_trans"/>
    <property type="match status" value="1"/>
</dbReference>
<evidence type="ECO:0000313" key="4">
    <source>
        <dbReference type="EMBL" id="KAJ5214777.1"/>
    </source>
</evidence>
<dbReference type="GO" id="GO:0003700">
    <property type="term" value="F:DNA-binding transcription factor activity"/>
    <property type="evidence" value="ECO:0007669"/>
    <property type="project" value="InterPro"/>
</dbReference>
<dbReference type="Proteomes" id="UP001150942">
    <property type="component" value="Unassembled WGS sequence"/>
</dbReference>
<dbReference type="AlphaFoldDB" id="A0A9W9N7R7"/>